<protein>
    <submittedName>
        <fullName evidence="2">Uncharacterized protein</fullName>
    </submittedName>
</protein>
<keyword evidence="1" id="KW-1185">Reference proteome</keyword>
<dbReference type="Proteomes" id="UP000025227">
    <property type="component" value="Unplaced"/>
</dbReference>
<evidence type="ECO:0000313" key="2">
    <source>
        <dbReference type="WBParaSite" id="HCON_00060660-00001"/>
    </source>
</evidence>
<reference evidence="2" key="1">
    <citation type="submission" date="2020-12" db="UniProtKB">
        <authorList>
            <consortium name="WormBaseParasite"/>
        </authorList>
    </citation>
    <scope>IDENTIFICATION</scope>
    <source>
        <strain evidence="2">MHco3</strain>
    </source>
</reference>
<organism evidence="1 2">
    <name type="scientific">Haemonchus contortus</name>
    <name type="common">Barber pole worm</name>
    <dbReference type="NCBI Taxonomy" id="6289"/>
    <lineage>
        <taxon>Eukaryota</taxon>
        <taxon>Metazoa</taxon>
        <taxon>Ecdysozoa</taxon>
        <taxon>Nematoda</taxon>
        <taxon>Chromadorea</taxon>
        <taxon>Rhabditida</taxon>
        <taxon>Rhabditina</taxon>
        <taxon>Rhabditomorpha</taxon>
        <taxon>Strongyloidea</taxon>
        <taxon>Trichostrongylidae</taxon>
        <taxon>Haemonchus</taxon>
    </lineage>
</organism>
<dbReference type="AlphaFoldDB" id="A0A7I4Y6T0"/>
<proteinExistence type="predicted"/>
<accession>A0A7I4Y6T0</accession>
<name>A0A7I4Y6T0_HAECO</name>
<sequence length="42" mass="4884">MCKPTTNLSGDDVRLRKFLWAKFVQRFDFMSGAICPPTRLHV</sequence>
<evidence type="ECO:0000313" key="1">
    <source>
        <dbReference type="Proteomes" id="UP000025227"/>
    </source>
</evidence>
<dbReference type="WBParaSite" id="HCON_00060660-00001">
    <property type="protein sequence ID" value="HCON_00060660-00001"/>
    <property type="gene ID" value="HCON_00060660"/>
</dbReference>